<keyword evidence="1" id="KW-1133">Transmembrane helix</keyword>
<reference evidence="3 4" key="1">
    <citation type="submission" date="2013-10" db="EMBL/GenBank/DDBJ databases">
        <title>Whole Genome Shotgun Sequence of Pseudomonas taiwanensis SJ9.</title>
        <authorList>
            <person name="Hong S.-J."/>
            <person name="Shin J.-H."/>
        </authorList>
    </citation>
    <scope>NUCLEOTIDE SEQUENCE [LARGE SCALE GENOMIC DNA]</scope>
    <source>
        <strain evidence="3 4">SJ9</strain>
    </source>
</reference>
<evidence type="ECO:0000313" key="3">
    <source>
        <dbReference type="EMBL" id="ESW36039.1"/>
    </source>
</evidence>
<dbReference type="Pfam" id="PF21085">
    <property type="entry name" value="CusS"/>
    <property type="match status" value="1"/>
</dbReference>
<evidence type="ECO:0000256" key="1">
    <source>
        <dbReference type="SAM" id="Phobius"/>
    </source>
</evidence>
<sequence>MPRVSLGSRLALLFAACTAAVSLGAGLIFSRASEQHFVELDQQLLDSRLSLFRTQLAGISTPAELQARLPALRDELGHQADLALRINGSDGATWFESRTGLPRTPLPDGLATLHAQGTDYRSLAVHLAQGAPQSPQLTLYLDITHHQHFLQGMQRLIWLTVGLSALATALLGAWA</sequence>
<name>V7D0Y8_9PSED</name>
<feature type="non-terminal residue" evidence="3">
    <location>
        <position position="175"/>
    </location>
</feature>
<dbReference type="AlphaFoldDB" id="V7D0Y8"/>
<dbReference type="InterPro" id="IPR048590">
    <property type="entry name" value="CusS-like_sensor"/>
</dbReference>
<keyword evidence="1" id="KW-0812">Transmembrane</keyword>
<organism evidence="3 4">
    <name type="scientific">Pseudomonas taiwanensis SJ9</name>
    <dbReference type="NCBI Taxonomy" id="1388762"/>
    <lineage>
        <taxon>Bacteria</taxon>
        <taxon>Pseudomonadati</taxon>
        <taxon>Pseudomonadota</taxon>
        <taxon>Gammaproteobacteria</taxon>
        <taxon>Pseudomonadales</taxon>
        <taxon>Pseudomonadaceae</taxon>
        <taxon>Pseudomonas</taxon>
    </lineage>
</organism>
<dbReference type="EMBL" id="AXUP01000716">
    <property type="protein sequence ID" value="ESW36039.1"/>
    <property type="molecule type" value="Genomic_DNA"/>
</dbReference>
<evidence type="ECO:0000313" key="4">
    <source>
        <dbReference type="Proteomes" id="UP000018511"/>
    </source>
</evidence>
<evidence type="ECO:0000259" key="2">
    <source>
        <dbReference type="Pfam" id="PF21085"/>
    </source>
</evidence>
<protein>
    <submittedName>
        <fullName evidence="3">ATPase</fullName>
    </submittedName>
</protein>
<comment type="caution">
    <text evidence="3">The sequence shown here is derived from an EMBL/GenBank/DDBJ whole genome shotgun (WGS) entry which is preliminary data.</text>
</comment>
<keyword evidence="1" id="KW-0472">Membrane</keyword>
<gene>
    <name evidence="3" type="ORF">O164_32570</name>
</gene>
<feature type="transmembrane region" description="Helical" evidence="1">
    <location>
        <begin position="156"/>
        <end position="174"/>
    </location>
</feature>
<feature type="domain" description="CusS-like sensor" evidence="2">
    <location>
        <begin position="4"/>
        <end position="150"/>
    </location>
</feature>
<proteinExistence type="predicted"/>
<accession>V7D0Y8</accession>
<dbReference type="Proteomes" id="UP000018511">
    <property type="component" value="Unassembled WGS sequence"/>
</dbReference>